<keyword evidence="2" id="KW-1185">Reference proteome</keyword>
<sequence>MVVAESFAAREACDNMATDVINPAKPTFDAVFAITETIDNID</sequence>
<evidence type="ECO:0000313" key="2">
    <source>
        <dbReference type="Proteomes" id="UP000016761"/>
    </source>
</evidence>
<comment type="caution">
    <text evidence="1">The sequence shown here is derived from an EMBL/GenBank/DDBJ whole genome shotgun (WGS) entry which is preliminary data.</text>
</comment>
<dbReference type="AlphaFoldDB" id="U4T4E7"/>
<accession>U4T4E7</accession>
<gene>
    <name evidence="1" type="ORF">M917_0915</name>
</gene>
<dbReference type="PATRIC" id="fig|1354303.4.peg.902"/>
<name>U4T4E7_9GAMM</name>
<evidence type="ECO:0000313" key="1">
    <source>
        <dbReference type="EMBL" id="ERL56237.1"/>
    </source>
</evidence>
<reference evidence="1 2" key="1">
    <citation type="journal article" date="2013" name="Genome Announc.">
        <title>Draft Genome Sequence of Psychrobacter aquaticus Strain CMS 56T, Isolated from a Cyanobacterial Mat Sample Collected from Water Bodies in the McMurdo Dry Valley Region of Antarctica.</title>
        <authorList>
            <person name="Reddy G.S."/>
            <person name="Ara S."/>
            <person name="Singh A."/>
            <person name="Kumar Pinnaka A."/>
            <person name="Shivaji S."/>
        </authorList>
    </citation>
    <scope>NUCLEOTIDE SEQUENCE [LARGE SCALE GENOMIC DNA]</scope>
    <source>
        <strain evidence="1 2">CMS 56</strain>
    </source>
</reference>
<protein>
    <submittedName>
        <fullName evidence="1">Uncharacterized protein</fullName>
    </submittedName>
</protein>
<dbReference type="Proteomes" id="UP000016761">
    <property type="component" value="Unassembled WGS sequence"/>
</dbReference>
<proteinExistence type="predicted"/>
<dbReference type="EMBL" id="AUSW01000015">
    <property type="protein sequence ID" value="ERL56237.1"/>
    <property type="molecule type" value="Genomic_DNA"/>
</dbReference>
<organism evidence="1 2">
    <name type="scientific">Psychrobacter aquaticus CMS 56</name>
    <dbReference type="NCBI Taxonomy" id="1354303"/>
    <lineage>
        <taxon>Bacteria</taxon>
        <taxon>Pseudomonadati</taxon>
        <taxon>Pseudomonadota</taxon>
        <taxon>Gammaproteobacteria</taxon>
        <taxon>Moraxellales</taxon>
        <taxon>Moraxellaceae</taxon>
        <taxon>Psychrobacter</taxon>
    </lineage>
</organism>